<dbReference type="HAMAP" id="MF_03216">
    <property type="entry name" value="PLMT"/>
    <property type="match status" value="1"/>
</dbReference>
<feature type="topological domain" description="Lumenal" evidence="27">
    <location>
        <begin position="76"/>
        <end position="87"/>
    </location>
</feature>
<keyword evidence="9 27" id="KW-1133">Transmembrane helix</keyword>
<comment type="catalytic activity">
    <reaction evidence="15">
        <text>1-hexadecanoyl-2-(4Z,7Z,10Z,13Z,16Z,19Z-docosahexaenoyl)-sn-glycero-3-phospho-N,N-dimethylethanolamine + S-adenosyl-L-methionine = 1-hexadecanoyl-2-(4Z,7Z,10Z,13Z,16Z,19Z-docosahexaenoyl)-sn-glycero-3-phosphocholine + S-adenosyl-L-homocysteine + H(+)</text>
        <dbReference type="Rhea" id="RHEA:70771"/>
        <dbReference type="ChEBI" id="CHEBI:15378"/>
        <dbReference type="ChEBI" id="CHEBI:57856"/>
        <dbReference type="ChEBI" id="CHEBI:59789"/>
        <dbReference type="ChEBI" id="CHEBI:74963"/>
        <dbReference type="ChEBI" id="CHEBI:189862"/>
    </reaction>
    <physiologicalReaction direction="left-to-right" evidence="15">
        <dbReference type="Rhea" id="RHEA:70772"/>
    </physiologicalReaction>
</comment>
<feature type="binding site" evidence="27">
    <location>
        <begin position="222"/>
        <end position="223"/>
    </location>
    <ligand>
        <name>S-adenosyl-L-methionine</name>
        <dbReference type="ChEBI" id="CHEBI:59789"/>
    </ligand>
</feature>
<evidence type="ECO:0000256" key="7">
    <source>
        <dbReference type="ARBA" id="ARBA00022692"/>
    </source>
</evidence>
<dbReference type="InterPro" id="IPR007318">
    <property type="entry name" value="Phopholipid_MeTrfase"/>
</dbReference>
<evidence type="ECO:0000256" key="3">
    <source>
        <dbReference type="ARBA" id="ARBA00022516"/>
    </source>
</evidence>
<evidence type="ECO:0000256" key="9">
    <source>
        <dbReference type="ARBA" id="ARBA00022989"/>
    </source>
</evidence>
<feature type="transmembrane region" description="Helical" evidence="28">
    <location>
        <begin position="57"/>
        <end position="75"/>
    </location>
</feature>
<feature type="intramembrane region" description="Helical" evidence="27">
    <location>
        <begin position="55"/>
        <end position="75"/>
    </location>
</feature>
<comment type="catalytic activity">
    <reaction evidence="17">
        <text>1,2-di-(9Z,12Z-octadecadienoyl)-sn-glycero-3-phosphoethanolamine + S-adenosyl-L-methionine = 1,2-di-(9Z,12Z-octadecadienoyl)-sn-glycero-3-phospho-N-methylethanolamine + S-adenosyl-L-homocysteine + H(+)</text>
        <dbReference type="Rhea" id="RHEA:70739"/>
        <dbReference type="ChEBI" id="CHEBI:15378"/>
        <dbReference type="ChEBI" id="CHEBI:57856"/>
        <dbReference type="ChEBI" id="CHEBI:59789"/>
        <dbReference type="ChEBI" id="CHEBI:172403"/>
        <dbReference type="ChEBI" id="CHEBI:189848"/>
    </reaction>
    <physiologicalReaction direction="left-to-right" evidence="17">
        <dbReference type="Rhea" id="RHEA:70740"/>
    </physiologicalReaction>
</comment>
<keyword evidence="12 27" id="KW-0472">Membrane</keyword>
<keyword evidence="13 27" id="KW-0594">Phospholipid biosynthesis</keyword>
<evidence type="ECO:0000256" key="20">
    <source>
        <dbReference type="ARBA" id="ARBA00051210"/>
    </source>
</evidence>
<evidence type="ECO:0000256" key="2">
    <source>
        <dbReference type="ARBA" id="ARBA00005189"/>
    </source>
</evidence>
<comment type="catalytic activity">
    <reaction evidence="18">
        <text>1,2-di-(9Z,12Z-octadecadienoyl)-sn-glycero-3-phospho-N-methylethanolamine + S-adenosyl-L-methionine = 1,2-di-(9Z,12Z-octadecadienoyl)-sn-glycero-3-phospho-N,N-dimethylethanolamine + S-adenosyl-L-homocysteine + H(+)</text>
        <dbReference type="Rhea" id="RHEA:70743"/>
        <dbReference type="ChEBI" id="CHEBI:15378"/>
        <dbReference type="ChEBI" id="CHEBI:57856"/>
        <dbReference type="ChEBI" id="CHEBI:59789"/>
        <dbReference type="ChEBI" id="CHEBI:189848"/>
        <dbReference type="ChEBI" id="CHEBI:189849"/>
    </reaction>
    <physiologicalReaction direction="left-to-right" evidence="18">
        <dbReference type="Rhea" id="RHEA:70744"/>
    </physiologicalReaction>
</comment>
<evidence type="ECO:0000256" key="19">
    <source>
        <dbReference type="ARBA" id="ARBA00050899"/>
    </source>
</evidence>
<comment type="catalytic activity">
    <reaction evidence="27">
        <text>a 1,2-diacyl-sn-glycero-3-phospho-N,N-dimethylethanolamine + S-adenosyl-L-methionine = a 1,2-diacyl-sn-glycero-3-phosphocholine + S-adenosyl-L-homocysteine + H(+)</text>
        <dbReference type="Rhea" id="RHEA:32739"/>
        <dbReference type="ChEBI" id="CHEBI:15378"/>
        <dbReference type="ChEBI" id="CHEBI:57643"/>
        <dbReference type="ChEBI" id="CHEBI:57856"/>
        <dbReference type="ChEBI" id="CHEBI:59789"/>
        <dbReference type="ChEBI" id="CHEBI:64572"/>
    </reaction>
</comment>
<evidence type="ECO:0000256" key="11">
    <source>
        <dbReference type="ARBA" id="ARBA00023128"/>
    </source>
</evidence>
<comment type="pathway">
    <text evidence="2">Lipid metabolism.</text>
</comment>
<comment type="pathway">
    <text evidence="1 27">Phospholipid metabolism; phosphatidylcholine biosynthesis.</text>
</comment>
<evidence type="ECO:0000256" key="24">
    <source>
        <dbReference type="ARBA" id="ARBA00051941"/>
    </source>
</evidence>
<comment type="catalytic activity">
    <reaction evidence="19">
        <text>1-hexadecanoyl-2-(4Z,7Z,10Z,13Z,16Z,19Z-docosahexaenoyl)-sn-glycero-3-phospho-N-methylethanolamine + S-adenosyl-L-methionine = 1-hexadecanoyl-2-(4Z,7Z,10Z,13Z,16Z,19Z-docosahexaenoyl)-sn-glycero-3-phospho-N,N-dimethylethanolamine + S-adenosyl-L-homocysteine + H(+)</text>
        <dbReference type="Rhea" id="RHEA:70767"/>
        <dbReference type="ChEBI" id="CHEBI:15378"/>
        <dbReference type="ChEBI" id="CHEBI:57856"/>
        <dbReference type="ChEBI" id="CHEBI:59789"/>
        <dbReference type="ChEBI" id="CHEBI:189861"/>
        <dbReference type="ChEBI" id="CHEBI:189862"/>
    </reaction>
    <physiologicalReaction direction="left-to-right" evidence="19">
        <dbReference type="Rhea" id="RHEA:70768"/>
    </physiologicalReaction>
</comment>
<evidence type="ECO:0000256" key="17">
    <source>
        <dbReference type="ARBA" id="ARBA00050788"/>
    </source>
</evidence>
<keyword evidence="10 27" id="KW-0443">Lipid metabolism</keyword>
<dbReference type="Gene3D" id="1.20.120.1630">
    <property type="match status" value="1"/>
</dbReference>
<dbReference type="KEGG" id="gsh:117345789"/>
<dbReference type="GO" id="GO:0006656">
    <property type="term" value="P:phosphatidylcholine biosynthetic process"/>
    <property type="evidence" value="ECO:0007669"/>
    <property type="project" value="UniProtKB-UniRule"/>
</dbReference>
<dbReference type="GO" id="GO:0031966">
    <property type="term" value="C:mitochondrial membrane"/>
    <property type="evidence" value="ECO:0007669"/>
    <property type="project" value="UniProtKB-SubCell"/>
</dbReference>
<gene>
    <name evidence="27 30" type="primary">PEMT</name>
</gene>
<comment type="catalytic activity">
    <reaction evidence="26">
        <text>1,2-di-(9Z-octadecenoyl)-sn-glycero-3-phospho-N,N-dimethylethanolamine + S-adenosyl-L-methionine = 1,2-di-(9Z-octadecenoyl)-sn-glycero-3-phosphocholine + S-adenosyl-L-homocysteine + H(+)</text>
        <dbReference type="Rhea" id="RHEA:70623"/>
        <dbReference type="ChEBI" id="CHEBI:15378"/>
        <dbReference type="ChEBI" id="CHEBI:57856"/>
        <dbReference type="ChEBI" id="CHEBI:59789"/>
        <dbReference type="ChEBI" id="CHEBI:74669"/>
        <dbReference type="ChEBI" id="CHEBI:85680"/>
    </reaction>
    <physiologicalReaction direction="left-to-right" evidence="26">
        <dbReference type="Rhea" id="RHEA:70624"/>
    </physiologicalReaction>
</comment>
<dbReference type="GO" id="GO:0005789">
    <property type="term" value="C:endoplasmic reticulum membrane"/>
    <property type="evidence" value="ECO:0007669"/>
    <property type="project" value="UniProtKB-SubCell"/>
</dbReference>
<feature type="transmembrane region" description="Helical" evidence="28">
    <location>
        <begin position="87"/>
        <end position="110"/>
    </location>
</feature>
<protein>
    <recommendedName>
        <fullName evidence="27">Phosphatidylethanolamine N-methyltransferase</fullName>
        <shortName evidence="27">PEAMT</shortName>
        <shortName evidence="27">PEMT</shortName>
        <ecNumber evidence="27">2.1.1.17</ecNumber>
        <ecNumber evidence="27">2.1.1.71</ecNumber>
    </recommendedName>
    <alternativeName>
        <fullName evidence="27">Phospholipid methyltransferase</fullName>
        <shortName evidence="27">PLMT</shortName>
    </alternativeName>
</protein>
<comment type="catalytic activity">
    <reaction evidence="27">
        <text>a 1,2-diacyl-sn-glycero-3-phospho-N-methylethanolamine + S-adenosyl-L-methionine = a 1,2-diacyl-sn-glycero-3-phospho-N,N-dimethylethanolamine + S-adenosyl-L-homocysteine + H(+)</text>
        <dbReference type="Rhea" id="RHEA:32735"/>
        <dbReference type="ChEBI" id="CHEBI:15378"/>
        <dbReference type="ChEBI" id="CHEBI:57856"/>
        <dbReference type="ChEBI" id="CHEBI:59789"/>
        <dbReference type="ChEBI" id="CHEBI:64572"/>
        <dbReference type="ChEBI" id="CHEBI:64573"/>
        <dbReference type="EC" id="2.1.1.71"/>
    </reaction>
</comment>
<keyword evidence="7 27" id="KW-0812">Transmembrane</keyword>
<evidence type="ECO:0000313" key="30">
    <source>
        <dbReference type="RefSeq" id="XP_033770833.1"/>
    </source>
</evidence>
<dbReference type="GeneID" id="117345789"/>
<feature type="transmembrane region" description="Helical" evidence="28">
    <location>
        <begin position="190"/>
        <end position="215"/>
    </location>
</feature>
<dbReference type="CTD" id="10400"/>
<evidence type="ECO:0000256" key="10">
    <source>
        <dbReference type="ARBA" id="ARBA00023098"/>
    </source>
</evidence>
<keyword evidence="5 27" id="KW-0808">Transferase</keyword>
<comment type="catalytic activity">
    <reaction evidence="27">
        <text>a 1,2-diacyl-sn-glycero-3-phosphoethanolamine + S-adenosyl-L-methionine = a 1,2-diacyl-sn-glycero-3-phospho-N-methylethanolamine + S-adenosyl-L-homocysteine + H(+)</text>
        <dbReference type="Rhea" id="RHEA:11164"/>
        <dbReference type="ChEBI" id="CHEBI:15378"/>
        <dbReference type="ChEBI" id="CHEBI:57856"/>
        <dbReference type="ChEBI" id="CHEBI:59789"/>
        <dbReference type="ChEBI" id="CHEBI:64573"/>
        <dbReference type="ChEBI" id="CHEBI:64612"/>
        <dbReference type="EC" id="2.1.1.17"/>
    </reaction>
</comment>
<dbReference type="OrthoDB" id="8300106at2759"/>
<evidence type="ECO:0000256" key="13">
    <source>
        <dbReference type="ARBA" id="ARBA00023209"/>
    </source>
</evidence>
<dbReference type="FunCoup" id="A0A6P8P739">
    <property type="interactions" value="765"/>
</dbReference>
<comment type="catalytic activity">
    <reaction evidence="23">
        <text>1,2-di-(9Z,12Z,15Z-octadecatrienoyl)-sn-glycero-3-phospho-N-methylethanolamine + S-adenosyl-L-methionine = 1,2-di-(9Z,12Z,15Z-octadecatrienoyl)-sn-glycero-3-phospho-N,N-dimethylethanolamine + S-adenosyl-L-homocysteine + H(+)</text>
        <dbReference type="Rhea" id="RHEA:70755"/>
        <dbReference type="ChEBI" id="CHEBI:15378"/>
        <dbReference type="ChEBI" id="CHEBI:57856"/>
        <dbReference type="ChEBI" id="CHEBI:59789"/>
        <dbReference type="ChEBI" id="CHEBI:189859"/>
        <dbReference type="ChEBI" id="CHEBI:189860"/>
    </reaction>
    <physiologicalReaction direction="left-to-right" evidence="23">
        <dbReference type="Rhea" id="RHEA:70756"/>
    </physiologicalReaction>
</comment>
<evidence type="ECO:0000256" key="18">
    <source>
        <dbReference type="ARBA" id="ARBA00050814"/>
    </source>
</evidence>
<keyword evidence="11 27" id="KW-0496">Mitochondrion</keyword>
<evidence type="ECO:0000256" key="8">
    <source>
        <dbReference type="ARBA" id="ARBA00022824"/>
    </source>
</evidence>
<evidence type="ECO:0000256" key="28">
    <source>
        <dbReference type="SAM" id="Phobius"/>
    </source>
</evidence>
<keyword evidence="29" id="KW-1185">Reference proteome</keyword>
<comment type="function">
    <text evidence="27">Catalyzes the three sequential steps of the methylation pathway for the biosynthesis of phosphatidylcholine, a critical and essential component for membrane structure. Uses S-adenosylmethionine (S-adenosyl-L-methionine, SAM or AdoMet) as the methyl group donor for the methylation of phosphatidylethanolamine (1,2-diacyl-sn-glycero-3-phosphoethanolamine, PE) to phosphatidylmonomethylethanolamine (1,2-diacyl-sn-glycero-3-phospho-N-methylethanolamine, PMME), PMME to phosphatidyldimethylethanolamine (1,2-diacyl-sn-glycero-3-phospho-N,N-dimethylethanolamine, PDME), and PDME to phosphatidylcholine (1,2-diacyl-sn-glycero-3-phosphocholine, PC), producing S-adenosyl-L-homocysteine in each step.</text>
</comment>
<keyword evidence="3 27" id="KW-0444">Lipid biosynthesis</keyword>
<dbReference type="EC" id="2.1.1.17" evidence="27"/>
<dbReference type="Proteomes" id="UP000515159">
    <property type="component" value="Chromosome 11"/>
</dbReference>
<dbReference type="InParanoid" id="A0A6P8P739"/>
<evidence type="ECO:0000256" key="14">
    <source>
        <dbReference type="ARBA" id="ARBA00023264"/>
    </source>
</evidence>
<sequence length="240" mass="26536">MAVVVSDRVDPVGSLALAVPALQLDCCGGLSNLDFRKVDYSVMTGAFKYIDLMDSNFAIAVLSVIFNPLFWNVVARWEHKTRALTRLFGSPYTGCYFLGVILLLLAYLRSHYFTEALKSQPRSEGLDFPGAYYTGLIILATGALFVISSFLALGFVGTYLGDYFGILMEEKVTGFPFNVMENPMYWGSTAIYLGWSLMNACPAGLILTAIVALAYKIAILFEGPFTEEIYRLKQNSAKNK</sequence>
<evidence type="ECO:0000313" key="29">
    <source>
        <dbReference type="Proteomes" id="UP000515159"/>
    </source>
</evidence>
<dbReference type="GO" id="GO:0032259">
    <property type="term" value="P:methylation"/>
    <property type="evidence" value="ECO:0007669"/>
    <property type="project" value="UniProtKB-KW"/>
</dbReference>
<comment type="catalytic activity">
    <reaction evidence="22">
        <text>1,2-di-(9Z-octadecenoyl)-sn-glycero-3-phospho-N-methylethanolamine + S-adenosyl-L-methionine = 1,2-di-(9Z-octadecenoyl)-sn-glycero-3-phospho-N,N-dimethylethanolamine + S-adenosyl-L-homocysteine + H(+)</text>
        <dbReference type="Rhea" id="RHEA:46112"/>
        <dbReference type="ChEBI" id="CHEBI:15378"/>
        <dbReference type="ChEBI" id="CHEBI:57856"/>
        <dbReference type="ChEBI" id="CHEBI:59789"/>
        <dbReference type="ChEBI" id="CHEBI:85679"/>
        <dbReference type="ChEBI" id="CHEBI:85680"/>
    </reaction>
    <physiologicalReaction direction="left-to-right" evidence="22">
        <dbReference type="Rhea" id="RHEA:46113"/>
    </physiologicalReaction>
</comment>
<evidence type="ECO:0000256" key="21">
    <source>
        <dbReference type="ARBA" id="ARBA00051451"/>
    </source>
</evidence>
<evidence type="ECO:0000256" key="27">
    <source>
        <dbReference type="HAMAP-Rule" id="MF_03216"/>
    </source>
</evidence>
<comment type="subcellular location">
    <subcellularLocation>
        <location evidence="27">Endoplasmic reticulum membrane</location>
        <topology evidence="27">Multi-pass membrane protein</topology>
    </subcellularLocation>
    <subcellularLocation>
        <location evidence="27">Mitochondrion membrane</location>
        <topology evidence="27">Multi-pass membrane protein</topology>
    </subcellularLocation>
    <text evidence="27">Found in endoplasmic reticulum where most PEMT activity is generated and in mitochondria.</text>
</comment>
<dbReference type="UniPathway" id="UPA00753"/>
<dbReference type="FunFam" id="1.20.120.1630:FF:000005">
    <property type="entry name" value="Phosphatidylethanolamine N-methyltransferase"/>
    <property type="match status" value="1"/>
</dbReference>
<dbReference type="PANTHER" id="PTHR15458:SF5">
    <property type="entry name" value="PHOSPHATIDYLETHANOLAMINE N-METHYLTRANSFERASE"/>
    <property type="match status" value="1"/>
</dbReference>
<evidence type="ECO:0000256" key="12">
    <source>
        <dbReference type="ARBA" id="ARBA00023136"/>
    </source>
</evidence>
<accession>A0A6P8P739</accession>
<evidence type="ECO:0000256" key="16">
    <source>
        <dbReference type="ARBA" id="ARBA00050744"/>
    </source>
</evidence>
<dbReference type="RefSeq" id="XP_033770833.1">
    <property type="nucleotide sequence ID" value="XM_033914942.1"/>
</dbReference>
<evidence type="ECO:0000256" key="4">
    <source>
        <dbReference type="ARBA" id="ARBA00022603"/>
    </source>
</evidence>
<keyword evidence="8 27" id="KW-0256">Endoplasmic reticulum</keyword>
<evidence type="ECO:0000256" key="6">
    <source>
        <dbReference type="ARBA" id="ARBA00022691"/>
    </source>
</evidence>
<proteinExistence type="inferred from homology"/>
<comment type="catalytic activity">
    <reaction evidence="25">
        <text>1,2-di-(9Z,12Z,15Z-octadecatrienoyl)-sn-glycero-3-phosphoethanolamine + S-adenosyl-L-methionine = 1,2-di-(9Z,12Z,15Z-octadecatrienoyl)-sn-glycero-3-phospho-N-methylethanolamine + S-adenosyl-L-homocysteine + H(+)</text>
        <dbReference type="Rhea" id="RHEA:70751"/>
        <dbReference type="ChEBI" id="CHEBI:15378"/>
        <dbReference type="ChEBI" id="CHEBI:57856"/>
        <dbReference type="ChEBI" id="CHEBI:59789"/>
        <dbReference type="ChEBI" id="CHEBI:189858"/>
        <dbReference type="ChEBI" id="CHEBI:189859"/>
    </reaction>
    <physiologicalReaction direction="left-to-right" evidence="25">
        <dbReference type="Rhea" id="RHEA:70752"/>
    </physiologicalReaction>
</comment>
<evidence type="ECO:0000256" key="23">
    <source>
        <dbReference type="ARBA" id="ARBA00051880"/>
    </source>
</evidence>
<dbReference type="EC" id="2.1.1.71" evidence="27"/>
<dbReference type="GO" id="GO:0000773">
    <property type="term" value="F:phosphatidyl-N-methylethanolamine N-methyltransferase activity"/>
    <property type="evidence" value="ECO:0007669"/>
    <property type="project" value="UniProtKB-UniRule"/>
</dbReference>
<dbReference type="InterPro" id="IPR024960">
    <property type="entry name" value="PEMT/MFAP"/>
</dbReference>
<evidence type="ECO:0000256" key="15">
    <source>
        <dbReference type="ARBA" id="ARBA00050433"/>
    </source>
</evidence>
<comment type="catalytic activity">
    <reaction evidence="21">
        <text>1,2-di-(9Z,12Z-octadecadienoyl)-sn-glycero-3-phospho-N,N-dimethylethanolamine + S-adenosyl-L-methionine = 1,2-di-(9Z,12Z-octadecadienoyl)-sn-glycero-3-phosphocholine + S-adenosyl-L-homocysteine + H(+)</text>
        <dbReference type="Rhea" id="RHEA:70747"/>
        <dbReference type="ChEBI" id="CHEBI:15378"/>
        <dbReference type="ChEBI" id="CHEBI:42027"/>
        <dbReference type="ChEBI" id="CHEBI:57856"/>
        <dbReference type="ChEBI" id="CHEBI:59789"/>
        <dbReference type="ChEBI" id="CHEBI:189849"/>
    </reaction>
    <physiologicalReaction direction="left-to-right" evidence="21">
        <dbReference type="Rhea" id="RHEA:70748"/>
    </physiologicalReaction>
</comment>
<feature type="topological domain" description="Cytoplasmic" evidence="27">
    <location>
        <begin position="109"/>
        <end position="135"/>
    </location>
</feature>
<feature type="topological domain" description="Lumenal" evidence="27">
    <location>
        <begin position="157"/>
        <end position="199"/>
    </location>
</feature>
<evidence type="ECO:0000256" key="22">
    <source>
        <dbReference type="ARBA" id="ARBA00051455"/>
    </source>
</evidence>
<dbReference type="PROSITE" id="PS51599">
    <property type="entry name" value="SAM_PEMT_PEM2"/>
    <property type="match status" value="1"/>
</dbReference>
<dbReference type="AlphaFoldDB" id="A0A6P8P739"/>
<feature type="topological domain" description="Lumenal" evidence="27">
    <location>
        <begin position="1"/>
        <end position="54"/>
    </location>
</feature>
<name>A0A6P8P739_GEOSA</name>
<evidence type="ECO:0000256" key="25">
    <source>
        <dbReference type="ARBA" id="ARBA00052126"/>
    </source>
</evidence>
<comment type="similarity">
    <text evidence="27">Belongs to the class VI-like SAM-binding methyltransferase superfamily. PEMT/PEM2 methyltransferase family.</text>
</comment>
<comment type="catalytic activity">
    <reaction evidence="16">
        <text>1-hexadecanoyl-2-(4Z,7Z,10Z,13Z,16Z,19Z-docosahexaenoyl)-sn-glycero-3-phosphoethanolamine + S-adenosyl-L-methionine = 1-hexadecanoyl-2-(4Z,7Z,10Z,13Z,16Z,19Z-docosahexaenoyl)-sn-glycero-3-phospho-N-methylethanolamine + S-adenosyl-L-homocysteine + H(+)</text>
        <dbReference type="Rhea" id="RHEA:70763"/>
        <dbReference type="ChEBI" id="CHEBI:15378"/>
        <dbReference type="ChEBI" id="CHEBI:57856"/>
        <dbReference type="ChEBI" id="CHEBI:59789"/>
        <dbReference type="ChEBI" id="CHEBI:78261"/>
        <dbReference type="ChEBI" id="CHEBI:189861"/>
    </reaction>
    <physiologicalReaction direction="left-to-right" evidence="16">
        <dbReference type="Rhea" id="RHEA:70764"/>
    </physiologicalReaction>
</comment>
<comment type="catalytic activity">
    <reaction evidence="20">
        <text>1,2-di-(9Z,12Z,15Z-octadecatrienoyl)-sn-glycero-3-phospho-N,N-dimethylethanolamine + S-adenosyl-L-methionine = 1,2-di-(9Z,12Z,15Z-octadecatrienoyl)-sn-glycero-3-phosphocholine + S-adenosyl-L-homocysteine + H(+)</text>
        <dbReference type="Rhea" id="RHEA:70759"/>
        <dbReference type="ChEBI" id="CHEBI:15378"/>
        <dbReference type="ChEBI" id="CHEBI:57856"/>
        <dbReference type="ChEBI" id="CHEBI:59789"/>
        <dbReference type="ChEBI" id="CHEBI:86161"/>
        <dbReference type="ChEBI" id="CHEBI:189860"/>
    </reaction>
    <physiologicalReaction direction="left-to-right" evidence="20">
        <dbReference type="Rhea" id="RHEA:70760"/>
    </physiologicalReaction>
</comment>
<keyword evidence="14 27" id="KW-1208">Phospholipid metabolism</keyword>
<feature type="topological domain" description="Cytoplasmic" evidence="27">
    <location>
        <begin position="221"/>
        <end position="240"/>
    </location>
</feature>
<dbReference type="PIRSF" id="PIRSF005444">
    <property type="entry name" value="PEMT"/>
    <property type="match status" value="1"/>
</dbReference>
<evidence type="ECO:0000256" key="26">
    <source>
        <dbReference type="ARBA" id="ARBA00052148"/>
    </source>
</evidence>
<evidence type="ECO:0000256" key="1">
    <source>
        <dbReference type="ARBA" id="ARBA00004969"/>
    </source>
</evidence>
<feature type="binding site" evidence="27">
    <location>
        <begin position="140"/>
        <end position="142"/>
    </location>
    <ligand>
        <name>S-adenosyl-L-methionine</name>
        <dbReference type="ChEBI" id="CHEBI:59789"/>
    </ligand>
</feature>
<dbReference type="GO" id="GO:0004608">
    <property type="term" value="F:phosphatidylethanolamine N-methyltransferase activity"/>
    <property type="evidence" value="ECO:0007669"/>
    <property type="project" value="UniProtKB-UniRule"/>
</dbReference>
<keyword evidence="4 27" id="KW-0489">Methyltransferase</keyword>
<keyword evidence="6 27" id="KW-0949">S-adenosyl-L-methionine</keyword>
<dbReference type="Pfam" id="PF04191">
    <property type="entry name" value="PEMT"/>
    <property type="match status" value="1"/>
</dbReference>
<evidence type="ECO:0000256" key="5">
    <source>
        <dbReference type="ARBA" id="ARBA00022679"/>
    </source>
</evidence>
<organism evidence="29 30">
    <name type="scientific">Geotrypetes seraphini</name>
    <name type="common">Gaboon caecilian</name>
    <name type="synonym">Caecilia seraphini</name>
    <dbReference type="NCBI Taxonomy" id="260995"/>
    <lineage>
        <taxon>Eukaryota</taxon>
        <taxon>Metazoa</taxon>
        <taxon>Chordata</taxon>
        <taxon>Craniata</taxon>
        <taxon>Vertebrata</taxon>
        <taxon>Euteleostomi</taxon>
        <taxon>Amphibia</taxon>
        <taxon>Gymnophiona</taxon>
        <taxon>Geotrypetes</taxon>
    </lineage>
</organism>
<reference evidence="30" key="1">
    <citation type="submission" date="2025-08" db="UniProtKB">
        <authorList>
            <consortium name="RefSeq"/>
        </authorList>
    </citation>
    <scope>IDENTIFICATION</scope>
</reference>
<comment type="catalytic activity">
    <reaction evidence="24">
        <text>1,2-di-(9Z-octadecenoyl)-sn-glycero-3-phosphoethanolamine + S-adenosyl-L-methionine = 1,2-di-(9Z-octadecenoyl)-sn-glycero-3-phospho-N-methylethanolamine + S-adenosyl-L-homocysteine + H(+)</text>
        <dbReference type="Rhea" id="RHEA:70619"/>
        <dbReference type="ChEBI" id="CHEBI:15378"/>
        <dbReference type="ChEBI" id="CHEBI:57856"/>
        <dbReference type="ChEBI" id="CHEBI:59789"/>
        <dbReference type="ChEBI" id="CHEBI:74986"/>
        <dbReference type="ChEBI" id="CHEBI:85679"/>
    </reaction>
    <physiologicalReaction direction="left-to-right" evidence="24">
        <dbReference type="Rhea" id="RHEA:70620"/>
    </physiologicalReaction>
</comment>
<dbReference type="PANTHER" id="PTHR15458">
    <property type="entry name" value="PHOSPHATIDYLETHANOLAMINE N-METHYLTRANSFERASE"/>
    <property type="match status" value="1"/>
</dbReference>
<feature type="transmembrane region" description="Helical" evidence="28">
    <location>
        <begin position="130"/>
        <end position="161"/>
    </location>
</feature>